<proteinExistence type="predicted"/>
<reference evidence="1 2" key="1">
    <citation type="submission" date="2016-08" db="EMBL/GenBank/DDBJ databases">
        <title>Analysis of Carbohydrate Active Enzymes in Thermogemmatispora T81 Reveals Carbohydrate Degradation Ability.</title>
        <authorList>
            <person name="Tomazini A."/>
            <person name="Lal S."/>
            <person name="Stott M."/>
            <person name="Henrissat B."/>
            <person name="Polikarpov I."/>
            <person name="Sparling R."/>
            <person name="Levin D.B."/>
        </authorList>
    </citation>
    <scope>NUCLEOTIDE SEQUENCE [LARGE SCALE GENOMIC DNA]</scope>
    <source>
        <strain evidence="1 2">T81</strain>
    </source>
</reference>
<sequence>MLTILSRHLRLRVAFIKEEDSFSLCRELLKQTNALVGSKSGLRVSTGLSAQCLLGLMISPGHFSPGQRFRDRASVTQHASDSAARFRFEGR</sequence>
<comment type="caution">
    <text evidence="1">The sequence shown here is derived from an EMBL/GenBank/DDBJ whole genome shotgun (WGS) entry which is preliminary data.</text>
</comment>
<evidence type="ECO:0000313" key="2">
    <source>
        <dbReference type="Proteomes" id="UP000248706"/>
    </source>
</evidence>
<accession>A0A328VDI9</accession>
<dbReference type="AlphaFoldDB" id="A0A328VDI9"/>
<gene>
    <name evidence="1" type="ORF">A4R35_09745</name>
</gene>
<dbReference type="Proteomes" id="UP000248706">
    <property type="component" value="Unassembled WGS sequence"/>
</dbReference>
<organism evidence="1 2">
    <name type="scientific">Thermogemmatispora tikiterensis</name>
    <dbReference type="NCBI Taxonomy" id="1825093"/>
    <lineage>
        <taxon>Bacteria</taxon>
        <taxon>Bacillati</taxon>
        <taxon>Chloroflexota</taxon>
        <taxon>Ktedonobacteria</taxon>
        <taxon>Thermogemmatisporales</taxon>
        <taxon>Thermogemmatisporaceae</taxon>
        <taxon>Thermogemmatispora</taxon>
    </lineage>
</organism>
<name>A0A328VDI9_9CHLR</name>
<evidence type="ECO:0000313" key="1">
    <source>
        <dbReference type="EMBL" id="RAQ95818.1"/>
    </source>
</evidence>
<keyword evidence="2" id="KW-1185">Reference proteome</keyword>
<dbReference type="EMBL" id="MCIF01000002">
    <property type="protein sequence ID" value="RAQ95818.1"/>
    <property type="molecule type" value="Genomic_DNA"/>
</dbReference>
<protein>
    <submittedName>
        <fullName evidence="1">Uncharacterized protein</fullName>
    </submittedName>
</protein>